<proteinExistence type="predicted"/>
<sequence length="100" mass="11769">MPSKRNAIAIYKTAGTQNERRSTKNLLRKVTFFLSFNRNNQAIYFEHIPYLHDVHFCYSSRYRSDLIRYLLSLSSWSIAAIKVIVFDKCFTLLLKCLPNS</sequence>
<dbReference type="EMBL" id="GEEE01001275">
    <property type="protein sequence ID" value="JAP61950.1"/>
    <property type="molecule type" value="Transcribed_RNA"/>
</dbReference>
<evidence type="ECO:0000313" key="1">
    <source>
        <dbReference type="EMBL" id="JAP61950.1"/>
    </source>
</evidence>
<dbReference type="AlphaFoldDB" id="A0A0V0J8Y8"/>
<accession>A0A0V0J8Y8</accession>
<name>A0A0V0J8Y8_SCHSO</name>
<reference evidence="1" key="1">
    <citation type="submission" date="2016-01" db="EMBL/GenBank/DDBJ databases">
        <title>Reference transcriptome for the parasite Schistocephalus solidus: insights into the molecular evolution of parasitism.</title>
        <authorList>
            <person name="Hebert F.O."/>
            <person name="Grambauer S."/>
            <person name="Barber I."/>
            <person name="Landry C.R."/>
            <person name="Aubin-Horth N."/>
        </authorList>
    </citation>
    <scope>NUCLEOTIDE SEQUENCE</scope>
</reference>
<protein>
    <submittedName>
        <fullName evidence="1">Surfeit locus protein 6</fullName>
    </submittedName>
</protein>
<gene>
    <name evidence="1" type="primary">SURF6</name>
    <name evidence="1" type="ORF">TR119055</name>
</gene>
<organism evidence="1">
    <name type="scientific">Schistocephalus solidus</name>
    <name type="common">Tapeworm</name>
    <dbReference type="NCBI Taxonomy" id="70667"/>
    <lineage>
        <taxon>Eukaryota</taxon>
        <taxon>Metazoa</taxon>
        <taxon>Spiralia</taxon>
        <taxon>Lophotrochozoa</taxon>
        <taxon>Platyhelminthes</taxon>
        <taxon>Cestoda</taxon>
        <taxon>Eucestoda</taxon>
        <taxon>Diphyllobothriidea</taxon>
        <taxon>Diphyllobothriidae</taxon>
        <taxon>Schistocephalus</taxon>
    </lineage>
</organism>